<dbReference type="EMBL" id="HG679856">
    <property type="protein sequence ID" value="CDJ27568.1"/>
    <property type="molecule type" value="Genomic_DNA"/>
</dbReference>
<dbReference type="GeneID" id="25378100"/>
<sequence length="152" mass="17006">MCFIKVSPPLGAPVDSLSVVRLWWPQWAPAKETSDFGPPLVFSSGASIGFLKGSSLLGDLFVFQRESKKQCRLHIDELGTVRKQFAMKYGDVFVESAVKNAKQEVHFKLVHALSLAPPPEFDIQQLLYGIAEEYCISDWKPSIPLVRRLASQ</sequence>
<dbReference type="InterPro" id="IPR042277">
    <property type="entry name" value="IST1-like"/>
</dbReference>
<organism evidence="2 3">
    <name type="scientific">Eimeria mitis</name>
    <dbReference type="NCBI Taxonomy" id="44415"/>
    <lineage>
        <taxon>Eukaryota</taxon>
        <taxon>Sar</taxon>
        <taxon>Alveolata</taxon>
        <taxon>Apicomplexa</taxon>
        <taxon>Conoidasida</taxon>
        <taxon>Coccidia</taxon>
        <taxon>Eucoccidiorida</taxon>
        <taxon>Eimeriorina</taxon>
        <taxon>Eimeriidae</taxon>
        <taxon>Eimeria</taxon>
    </lineage>
</organism>
<evidence type="ECO:0000313" key="2">
    <source>
        <dbReference type="EMBL" id="CDJ27568.1"/>
    </source>
</evidence>
<gene>
    <name evidence="2" type="ORF">EMH_0032940</name>
</gene>
<dbReference type="Gene3D" id="1.20.1260.60">
    <property type="entry name" value="Vacuolar protein sorting-associated protein Ist1"/>
    <property type="match status" value="1"/>
</dbReference>
<proteinExistence type="inferred from homology"/>
<dbReference type="RefSeq" id="XP_013350146.1">
    <property type="nucleotide sequence ID" value="XM_013494692.1"/>
</dbReference>
<comment type="similarity">
    <text evidence="1">Belongs to the IST1 family.</text>
</comment>
<reference evidence="2" key="2">
    <citation type="submission" date="2013-10" db="EMBL/GenBank/DDBJ databases">
        <authorList>
            <person name="Aslett M."/>
        </authorList>
    </citation>
    <scope>NUCLEOTIDE SEQUENCE [LARGE SCALE GENOMIC DNA]</scope>
    <source>
        <strain evidence="2">Houghton</strain>
    </source>
</reference>
<protein>
    <submittedName>
        <fullName evidence="2">Uncharacterized protein</fullName>
    </submittedName>
</protein>
<dbReference type="OrthoDB" id="29853at2759"/>
<dbReference type="GO" id="GO:0015031">
    <property type="term" value="P:protein transport"/>
    <property type="evidence" value="ECO:0007669"/>
    <property type="project" value="InterPro"/>
</dbReference>
<dbReference type="InterPro" id="IPR005061">
    <property type="entry name" value="Ist1"/>
</dbReference>
<reference evidence="2" key="1">
    <citation type="submission" date="2013-10" db="EMBL/GenBank/DDBJ databases">
        <title>Genomic analysis of the causative agents of coccidiosis in chickens.</title>
        <authorList>
            <person name="Reid A.J."/>
            <person name="Blake D."/>
            <person name="Billington K."/>
            <person name="Browne H."/>
            <person name="Dunn M."/>
            <person name="Hung S."/>
            <person name="Kawahara F."/>
            <person name="Miranda-Saavedra D."/>
            <person name="Mourier T."/>
            <person name="Nagra H."/>
            <person name="Otto T.D."/>
            <person name="Rawlings N."/>
            <person name="Sanchez A."/>
            <person name="Sanders M."/>
            <person name="Subramaniam C."/>
            <person name="Tay Y."/>
            <person name="Dear P."/>
            <person name="Doerig C."/>
            <person name="Gruber A."/>
            <person name="Parkinson J."/>
            <person name="Shirley M."/>
            <person name="Wan K.L."/>
            <person name="Berriman M."/>
            <person name="Tomley F."/>
            <person name="Pain A."/>
        </authorList>
    </citation>
    <scope>NUCLEOTIDE SEQUENCE [LARGE SCALE GENOMIC DNA]</scope>
    <source>
        <strain evidence="2">Houghton</strain>
    </source>
</reference>
<dbReference type="AlphaFoldDB" id="U6JVM1"/>
<evidence type="ECO:0000313" key="3">
    <source>
        <dbReference type="Proteomes" id="UP000030744"/>
    </source>
</evidence>
<dbReference type="Pfam" id="PF03398">
    <property type="entry name" value="Ist1"/>
    <property type="match status" value="1"/>
</dbReference>
<dbReference type="Proteomes" id="UP000030744">
    <property type="component" value="Unassembled WGS sequence"/>
</dbReference>
<keyword evidence="3" id="KW-1185">Reference proteome</keyword>
<name>U6JVM1_9EIME</name>
<dbReference type="VEuPathDB" id="ToxoDB:EMH_0032940"/>
<accession>U6JVM1</accession>
<evidence type="ECO:0000256" key="1">
    <source>
        <dbReference type="ARBA" id="ARBA00005536"/>
    </source>
</evidence>